<dbReference type="CDD" id="cd05233">
    <property type="entry name" value="SDR_c"/>
    <property type="match status" value="1"/>
</dbReference>
<organism evidence="3 4">
    <name type="scientific">Aspergillus novoparasiticus</name>
    <dbReference type="NCBI Taxonomy" id="986946"/>
    <lineage>
        <taxon>Eukaryota</taxon>
        <taxon>Fungi</taxon>
        <taxon>Dikarya</taxon>
        <taxon>Ascomycota</taxon>
        <taxon>Pezizomycotina</taxon>
        <taxon>Eurotiomycetes</taxon>
        <taxon>Eurotiomycetidae</taxon>
        <taxon>Eurotiales</taxon>
        <taxon>Aspergillaceae</taxon>
        <taxon>Aspergillus</taxon>
        <taxon>Aspergillus subgen. Circumdati</taxon>
    </lineage>
</organism>
<dbReference type="PANTHER" id="PTHR43669:SF3">
    <property type="entry name" value="ALCOHOL DEHYDROGENASE, PUTATIVE (AFU_ORTHOLOGUE AFUA_3G03445)-RELATED"/>
    <property type="match status" value="1"/>
</dbReference>
<dbReference type="InterPro" id="IPR002347">
    <property type="entry name" value="SDR_fam"/>
</dbReference>
<dbReference type="EMBL" id="ML733459">
    <property type="protein sequence ID" value="KAB8217766.1"/>
    <property type="molecule type" value="Genomic_DNA"/>
</dbReference>
<dbReference type="Pfam" id="PF00106">
    <property type="entry name" value="adh_short"/>
    <property type="match status" value="1"/>
</dbReference>
<dbReference type="PANTHER" id="PTHR43669">
    <property type="entry name" value="5-KETO-D-GLUCONATE 5-REDUCTASE"/>
    <property type="match status" value="1"/>
</dbReference>
<keyword evidence="2" id="KW-0560">Oxidoreductase</keyword>
<dbReference type="PRINTS" id="PR00081">
    <property type="entry name" value="GDHRDH"/>
</dbReference>
<keyword evidence="4" id="KW-1185">Reference proteome</keyword>
<comment type="similarity">
    <text evidence="1">Belongs to the short-chain dehydrogenases/reductases (SDR) family.</text>
</comment>
<dbReference type="Gene3D" id="3.40.50.720">
    <property type="entry name" value="NAD(P)-binding Rossmann-like Domain"/>
    <property type="match status" value="1"/>
</dbReference>
<evidence type="ECO:0000313" key="3">
    <source>
        <dbReference type="EMBL" id="KAB8217766.1"/>
    </source>
</evidence>
<evidence type="ECO:0008006" key="5">
    <source>
        <dbReference type="Google" id="ProtNLM"/>
    </source>
</evidence>
<dbReference type="AlphaFoldDB" id="A0A5N6EJH9"/>
<evidence type="ECO:0000256" key="1">
    <source>
        <dbReference type="ARBA" id="ARBA00006484"/>
    </source>
</evidence>
<sequence>MSELSIDDVKRARGKGKYCLSKLSIMSRLVNKIAIVTGSFSGIGRAIALKFSREGAVVVCADIRETARTEVLTETEIPTHDLITQNGGTAEFLRVDASKAEEVERLVAHTALKYGRLYNDGG</sequence>
<dbReference type="GO" id="GO:0016491">
    <property type="term" value="F:oxidoreductase activity"/>
    <property type="evidence" value="ECO:0007669"/>
    <property type="project" value="UniProtKB-KW"/>
</dbReference>
<evidence type="ECO:0000256" key="2">
    <source>
        <dbReference type="ARBA" id="ARBA00023002"/>
    </source>
</evidence>
<dbReference type="SUPFAM" id="SSF51735">
    <property type="entry name" value="NAD(P)-binding Rossmann-fold domains"/>
    <property type="match status" value="1"/>
</dbReference>
<reference evidence="3 4" key="1">
    <citation type="submission" date="2019-04" db="EMBL/GenBank/DDBJ databases">
        <title>Fungal friends and foes A comparative genomics study of 23 Aspergillus species from section Flavi.</title>
        <authorList>
            <consortium name="DOE Joint Genome Institute"/>
            <person name="Kjaerbolling I."/>
            <person name="Vesth T.C."/>
            <person name="Frisvad J.C."/>
            <person name="Nybo J.L."/>
            <person name="Theobald S."/>
            <person name="Kildgaard S."/>
            <person name="Petersen T.I."/>
            <person name="Kuo A."/>
            <person name="Sato A."/>
            <person name="Lyhne E.K."/>
            <person name="Kogle M.E."/>
            <person name="Wiebenga A."/>
            <person name="Kun R.S."/>
            <person name="Lubbers R.J."/>
            <person name="Makela M.R."/>
            <person name="Barry K."/>
            <person name="Chovatia M."/>
            <person name="Clum A."/>
            <person name="Daum C."/>
            <person name="Haridas S."/>
            <person name="He G."/>
            <person name="LaButti K."/>
            <person name="Lipzen A."/>
            <person name="Mondo S."/>
            <person name="Pangilinan J."/>
            <person name="Riley R."/>
            <person name="Salamov A."/>
            <person name="Simmons B.A."/>
            <person name="Magnuson J.K."/>
            <person name="Henrissat B."/>
            <person name="Mortensen U.H."/>
            <person name="Larsen T.O."/>
            <person name="De vries R.P."/>
            <person name="Grigoriev I.V."/>
            <person name="Machida M."/>
            <person name="Baker S.E."/>
            <person name="Andersen M.R."/>
        </authorList>
    </citation>
    <scope>NUCLEOTIDE SEQUENCE [LARGE SCALE GENOMIC DNA]</scope>
    <source>
        <strain evidence="3 4">CBS 126849</strain>
    </source>
</reference>
<evidence type="ECO:0000313" key="4">
    <source>
        <dbReference type="Proteomes" id="UP000326799"/>
    </source>
</evidence>
<dbReference type="InterPro" id="IPR036291">
    <property type="entry name" value="NAD(P)-bd_dom_sf"/>
</dbReference>
<dbReference type="Proteomes" id="UP000326799">
    <property type="component" value="Unassembled WGS sequence"/>
</dbReference>
<accession>A0A5N6EJH9</accession>
<proteinExistence type="inferred from homology"/>
<gene>
    <name evidence="3" type="ORF">BDV33DRAFT_176760</name>
</gene>
<protein>
    <recommendedName>
        <fullName evidence="5">NAD(P)-binding protein</fullName>
    </recommendedName>
</protein>
<name>A0A5N6EJH9_9EURO</name>